<comment type="caution">
    <text evidence="2">The sequence shown here is derived from an EMBL/GenBank/DDBJ whole genome shotgun (WGS) entry which is preliminary data.</text>
</comment>
<accession>A0ABQ2R115</accession>
<dbReference type="InterPro" id="IPR014862">
    <property type="entry name" value="TrwC"/>
</dbReference>
<dbReference type="Proteomes" id="UP000611554">
    <property type="component" value="Unassembled WGS sequence"/>
</dbReference>
<evidence type="ECO:0000313" key="3">
    <source>
        <dbReference type="Proteomes" id="UP000611554"/>
    </source>
</evidence>
<dbReference type="Pfam" id="PF08751">
    <property type="entry name" value="TrwC"/>
    <property type="match status" value="1"/>
</dbReference>
<dbReference type="SUPFAM" id="SSF55464">
    <property type="entry name" value="Origin of replication-binding domain, RBD-like"/>
    <property type="match status" value="1"/>
</dbReference>
<protein>
    <recommendedName>
        <fullName evidence="1">TrwC relaxase domain-containing protein</fullName>
    </recommendedName>
</protein>
<keyword evidence="3" id="KW-1185">Reference proteome</keyword>
<evidence type="ECO:0000313" key="2">
    <source>
        <dbReference type="EMBL" id="GGQ04728.1"/>
    </source>
</evidence>
<name>A0ABQ2R115_9ACTN</name>
<feature type="domain" description="TrwC relaxase" evidence="1">
    <location>
        <begin position="14"/>
        <end position="89"/>
    </location>
</feature>
<dbReference type="RefSeq" id="WP_373287409.1">
    <property type="nucleotide sequence ID" value="NZ_BMQJ01000009.1"/>
</dbReference>
<sequence length="103" mass="10832">MSAAGVDLAAVYPADRPAEACRWRNARVRVGNRGYDLMLDVEKSVSVLYGLSTPAVSAVVENTFAEAVAETVAAVEGWVAYGRRGHQGDGRLATRIPASGLLG</sequence>
<gene>
    <name evidence="2" type="ORF">GCM10010140_38600</name>
</gene>
<evidence type="ECO:0000259" key="1">
    <source>
        <dbReference type="Pfam" id="PF08751"/>
    </source>
</evidence>
<reference evidence="3" key="1">
    <citation type="journal article" date="2019" name="Int. J. Syst. Evol. Microbiol.">
        <title>The Global Catalogue of Microorganisms (GCM) 10K type strain sequencing project: providing services to taxonomists for standard genome sequencing and annotation.</title>
        <authorList>
            <consortium name="The Broad Institute Genomics Platform"/>
            <consortium name="The Broad Institute Genome Sequencing Center for Infectious Disease"/>
            <person name="Wu L."/>
            <person name="Ma J."/>
        </authorList>
    </citation>
    <scope>NUCLEOTIDE SEQUENCE [LARGE SCALE GENOMIC DNA]</scope>
    <source>
        <strain evidence="3">JCM 3115</strain>
    </source>
</reference>
<proteinExistence type="predicted"/>
<organism evidence="2 3">
    <name type="scientific">Streptosporangium pseudovulgare</name>
    <dbReference type="NCBI Taxonomy" id="35765"/>
    <lineage>
        <taxon>Bacteria</taxon>
        <taxon>Bacillati</taxon>
        <taxon>Actinomycetota</taxon>
        <taxon>Actinomycetes</taxon>
        <taxon>Streptosporangiales</taxon>
        <taxon>Streptosporangiaceae</taxon>
        <taxon>Streptosporangium</taxon>
    </lineage>
</organism>
<dbReference type="EMBL" id="BMQJ01000009">
    <property type="protein sequence ID" value="GGQ04728.1"/>
    <property type="molecule type" value="Genomic_DNA"/>
</dbReference>